<dbReference type="Gene3D" id="1.20.1250.20">
    <property type="entry name" value="MFS general substrate transporter like domains"/>
    <property type="match status" value="2"/>
</dbReference>
<gene>
    <name evidence="10" type="ORF">EA473_05260</name>
</gene>
<comment type="caution">
    <text evidence="10">The sequence shown here is derived from an EMBL/GenBank/DDBJ whole genome shotgun (WGS) entry which is preliminary data.</text>
</comment>
<keyword evidence="3" id="KW-1003">Cell membrane</keyword>
<dbReference type="InterPro" id="IPR020846">
    <property type="entry name" value="MFS_dom"/>
</dbReference>
<dbReference type="SUPFAM" id="SSF103473">
    <property type="entry name" value="MFS general substrate transporter"/>
    <property type="match status" value="1"/>
</dbReference>
<dbReference type="InterPro" id="IPR036259">
    <property type="entry name" value="MFS_trans_sf"/>
</dbReference>
<feature type="transmembrane region" description="Helical" evidence="8">
    <location>
        <begin position="9"/>
        <end position="28"/>
    </location>
</feature>
<feature type="transmembrane region" description="Helical" evidence="8">
    <location>
        <begin position="132"/>
        <end position="152"/>
    </location>
</feature>
<feature type="transmembrane region" description="Helical" evidence="8">
    <location>
        <begin position="94"/>
        <end position="120"/>
    </location>
</feature>
<dbReference type="RefSeq" id="WP_124194598.1">
    <property type="nucleotide sequence ID" value="NZ_REGA01000003.1"/>
</dbReference>
<evidence type="ECO:0000256" key="7">
    <source>
        <dbReference type="ARBA" id="ARBA00023136"/>
    </source>
</evidence>
<feature type="transmembrane region" description="Helical" evidence="8">
    <location>
        <begin position="40"/>
        <end position="57"/>
    </location>
</feature>
<dbReference type="Proteomes" id="UP000282323">
    <property type="component" value="Unassembled WGS sequence"/>
</dbReference>
<protein>
    <submittedName>
        <fullName evidence="10">MFS transporter</fullName>
    </submittedName>
</protein>
<feature type="transmembrane region" description="Helical" evidence="8">
    <location>
        <begin position="158"/>
        <end position="177"/>
    </location>
</feature>
<dbReference type="PANTHER" id="PTHR23522:SF10">
    <property type="entry name" value="3-PHENYLPROPIONIC ACID TRANSPORTER-RELATED"/>
    <property type="match status" value="1"/>
</dbReference>
<keyword evidence="11" id="KW-1185">Reference proteome</keyword>
<evidence type="ECO:0000256" key="6">
    <source>
        <dbReference type="ARBA" id="ARBA00022989"/>
    </source>
</evidence>
<evidence type="ECO:0000313" key="11">
    <source>
        <dbReference type="Proteomes" id="UP000282323"/>
    </source>
</evidence>
<dbReference type="AlphaFoldDB" id="A0A3N6M7A6"/>
<keyword evidence="2" id="KW-0813">Transport</keyword>
<dbReference type="PROSITE" id="PS50850">
    <property type="entry name" value="MFS"/>
    <property type="match status" value="1"/>
</dbReference>
<evidence type="ECO:0000256" key="8">
    <source>
        <dbReference type="SAM" id="Phobius"/>
    </source>
</evidence>
<feature type="transmembrane region" description="Helical" evidence="8">
    <location>
        <begin position="236"/>
        <end position="254"/>
    </location>
</feature>
<dbReference type="PANTHER" id="PTHR23522">
    <property type="entry name" value="BLL5896 PROTEIN"/>
    <property type="match status" value="1"/>
</dbReference>
<dbReference type="GO" id="GO:0030395">
    <property type="term" value="F:lactose binding"/>
    <property type="evidence" value="ECO:0007669"/>
    <property type="project" value="TreeGrafter"/>
</dbReference>
<evidence type="ECO:0000256" key="1">
    <source>
        <dbReference type="ARBA" id="ARBA00004429"/>
    </source>
</evidence>
<evidence type="ECO:0000313" key="10">
    <source>
        <dbReference type="EMBL" id="RQG96524.1"/>
    </source>
</evidence>
<dbReference type="InterPro" id="IPR024989">
    <property type="entry name" value="MFS_assoc_dom"/>
</dbReference>
<keyword evidence="7 8" id="KW-0472">Membrane</keyword>
<organism evidence="10 11">
    <name type="scientific">Natrarchaeobius chitinivorans</name>
    <dbReference type="NCBI Taxonomy" id="1679083"/>
    <lineage>
        <taxon>Archaea</taxon>
        <taxon>Methanobacteriati</taxon>
        <taxon>Methanobacteriota</taxon>
        <taxon>Stenosarchaea group</taxon>
        <taxon>Halobacteria</taxon>
        <taxon>Halobacteriales</taxon>
        <taxon>Natrialbaceae</taxon>
        <taxon>Natrarchaeobius</taxon>
    </lineage>
</organism>
<evidence type="ECO:0000259" key="9">
    <source>
        <dbReference type="PROSITE" id="PS50850"/>
    </source>
</evidence>
<dbReference type="GO" id="GO:0005886">
    <property type="term" value="C:plasma membrane"/>
    <property type="evidence" value="ECO:0007669"/>
    <property type="project" value="UniProtKB-SubCell"/>
</dbReference>
<keyword evidence="6 8" id="KW-1133">Transmembrane helix</keyword>
<evidence type="ECO:0000256" key="5">
    <source>
        <dbReference type="ARBA" id="ARBA00022692"/>
    </source>
</evidence>
<feature type="transmembrane region" description="Helical" evidence="8">
    <location>
        <begin position="69"/>
        <end position="88"/>
    </location>
</feature>
<name>A0A3N6M7A6_NATCH</name>
<evidence type="ECO:0000256" key="2">
    <source>
        <dbReference type="ARBA" id="ARBA00022448"/>
    </source>
</evidence>
<dbReference type="EMBL" id="REGA01000003">
    <property type="protein sequence ID" value="RQG96524.1"/>
    <property type="molecule type" value="Genomic_DNA"/>
</dbReference>
<feature type="transmembrane region" description="Helical" evidence="8">
    <location>
        <begin position="353"/>
        <end position="374"/>
    </location>
</feature>
<comment type="subcellular location">
    <subcellularLocation>
        <location evidence="1">Cell inner membrane</location>
        <topology evidence="1">Multi-pass membrane protein</topology>
    </subcellularLocation>
</comment>
<keyword evidence="5 8" id="KW-0812">Transmembrane</keyword>
<evidence type="ECO:0000256" key="3">
    <source>
        <dbReference type="ARBA" id="ARBA00022475"/>
    </source>
</evidence>
<dbReference type="Pfam" id="PF12832">
    <property type="entry name" value="MFS_1_like"/>
    <property type="match status" value="1"/>
</dbReference>
<proteinExistence type="predicted"/>
<evidence type="ECO:0000256" key="4">
    <source>
        <dbReference type="ARBA" id="ARBA00022519"/>
    </source>
</evidence>
<keyword evidence="4" id="KW-0997">Cell inner membrane</keyword>
<feature type="transmembrane region" description="Helical" evidence="8">
    <location>
        <begin position="275"/>
        <end position="301"/>
    </location>
</feature>
<feature type="domain" description="Major facilitator superfamily (MFS) profile" evidence="9">
    <location>
        <begin position="195"/>
        <end position="389"/>
    </location>
</feature>
<feature type="transmembrane region" description="Helical" evidence="8">
    <location>
        <begin position="200"/>
        <end position="224"/>
    </location>
</feature>
<reference evidence="10 11" key="1">
    <citation type="submission" date="2018-10" db="EMBL/GenBank/DDBJ databases">
        <title>Natrarchaeobius chitinivorans gen. nov., sp. nov., and Natrarchaeobius haloalkaliphilus sp. nov., alkaliphilic, chitin-utilizing haloarchaea from hypersaline alkaline lakes.</title>
        <authorList>
            <person name="Sorokin D.Y."/>
            <person name="Elcheninov A.G."/>
            <person name="Kostrikina N.A."/>
            <person name="Bale N.J."/>
            <person name="Sinninghe Damste J.S."/>
            <person name="Khijniak T.V."/>
            <person name="Kublanov I.V."/>
            <person name="Toshchakov S.V."/>
        </authorList>
    </citation>
    <scope>NUCLEOTIDE SEQUENCE [LARGE SCALE GENOMIC DNA]</scope>
    <source>
        <strain evidence="10 11">AArcht4T</strain>
    </source>
</reference>
<dbReference type="GO" id="GO:0015528">
    <property type="term" value="F:lactose:proton symporter activity"/>
    <property type="evidence" value="ECO:0007669"/>
    <property type="project" value="TreeGrafter"/>
</dbReference>
<sequence>MNEQRGFKLLYFLLFASYSGYVMFRNVFLEDIGMSGTQMGLVGFLFPLCTILAQPVWSIIADWKGVSKLILYVSSIVAGISVLLYPLAPLVSATFGVIVVGTVLFAAFRAPVTPIANALVLSTGMSYEGVRAYGSIAFGIVGLGIGYLIGIFETDLIFFAYSAGMALVVGLLVLLPIDEPDALGNDLSLEAIRPLLNRQFLLLLGAAFALGLMTPASSAFFSVYVRSVGHPDSITGVAWLIKTVAEAAAFIYIARRGGSYRRLMVIAGGLYTTTYVVLWTTGSVTLIVFAQVLLGAGYALFNLASVNLAYSLSPAGLKSTAQSLLMVGGVSSGTAIGELLAGRLVDLVGPQEMYGALAGLGIVVALVSLCISSSTRAPSPGTQVSADGD</sequence>
<accession>A0A3N6M7A6</accession>
<dbReference type="OrthoDB" id="204977at2157"/>